<reference evidence="2" key="2">
    <citation type="journal article" date="2015" name="Data Brief">
        <title>Shoot transcriptome of the giant reed, Arundo donax.</title>
        <authorList>
            <person name="Barrero R.A."/>
            <person name="Guerrero F.D."/>
            <person name="Moolhuijzen P."/>
            <person name="Goolsby J.A."/>
            <person name="Tidwell J."/>
            <person name="Bellgard S.E."/>
            <person name="Bellgard M.I."/>
        </authorList>
    </citation>
    <scope>NUCLEOTIDE SEQUENCE</scope>
    <source>
        <tissue evidence="2">Shoot tissue taken approximately 20 cm above the soil surface</tissue>
    </source>
</reference>
<accession>A0A0A9DJD3</accession>
<protein>
    <submittedName>
        <fullName evidence="2">Uncharacterized protein</fullName>
    </submittedName>
</protein>
<dbReference type="AlphaFoldDB" id="A0A0A9DJD3"/>
<dbReference type="EMBL" id="GBRH01209236">
    <property type="protein sequence ID" value="JAD88659.1"/>
    <property type="molecule type" value="Transcribed_RNA"/>
</dbReference>
<evidence type="ECO:0000256" key="1">
    <source>
        <dbReference type="SAM" id="Phobius"/>
    </source>
</evidence>
<keyword evidence="1" id="KW-1133">Transmembrane helix</keyword>
<organism evidence="2">
    <name type="scientific">Arundo donax</name>
    <name type="common">Giant reed</name>
    <name type="synonym">Donax arundinaceus</name>
    <dbReference type="NCBI Taxonomy" id="35708"/>
    <lineage>
        <taxon>Eukaryota</taxon>
        <taxon>Viridiplantae</taxon>
        <taxon>Streptophyta</taxon>
        <taxon>Embryophyta</taxon>
        <taxon>Tracheophyta</taxon>
        <taxon>Spermatophyta</taxon>
        <taxon>Magnoliopsida</taxon>
        <taxon>Liliopsida</taxon>
        <taxon>Poales</taxon>
        <taxon>Poaceae</taxon>
        <taxon>PACMAD clade</taxon>
        <taxon>Arundinoideae</taxon>
        <taxon>Arundineae</taxon>
        <taxon>Arundo</taxon>
    </lineage>
</organism>
<feature type="transmembrane region" description="Helical" evidence="1">
    <location>
        <begin position="6"/>
        <end position="32"/>
    </location>
</feature>
<evidence type="ECO:0000313" key="2">
    <source>
        <dbReference type="EMBL" id="JAD88659.1"/>
    </source>
</evidence>
<reference evidence="2" key="1">
    <citation type="submission" date="2014-09" db="EMBL/GenBank/DDBJ databases">
        <authorList>
            <person name="Magalhaes I.L.F."/>
            <person name="Oliveira U."/>
            <person name="Santos F.R."/>
            <person name="Vidigal T.H.D.A."/>
            <person name="Brescovit A.D."/>
            <person name="Santos A.J."/>
        </authorList>
    </citation>
    <scope>NUCLEOTIDE SEQUENCE</scope>
    <source>
        <tissue evidence="2">Shoot tissue taken approximately 20 cm above the soil surface</tissue>
    </source>
</reference>
<sequence>MNCLNLQLVIITLQMMLIVFVKIKMVTAIFWYPSLDYPIRKPTIAMKEKPVVTLFL</sequence>
<keyword evidence="1" id="KW-0472">Membrane</keyword>
<name>A0A0A9DJD3_ARUDO</name>
<proteinExistence type="predicted"/>
<keyword evidence="1" id="KW-0812">Transmembrane</keyword>